<gene>
    <name evidence="1" type="ORF">DILT_LOCUS19078</name>
</gene>
<evidence type="ECO:0000313" key="1">
    <source>
        <dbReference type="EMBL" id="VDN43391.1"/>
    </source>
</evidence>
<dbReference type="AlphaFoldDB" id="A0A3P7PKM3"/>
<reference evidence="1 2" key="1">
    <citation type="submission" date="2018-11" db="EMBL/GenBank/DDBJ databases">
        <authorList>
            <consortium name="Pathogen Informatics"/>
        </authorList>
    </citation>
    <scope>NUCLEOTIDE SEQUENCE [LARGE SCALE GENOMIC DNA]</scope>
</reference>
<proteinExistence type="predicted"/>
<sequence>MNQRKGNTIKRSRRTIPINVTFVSIAASQQFEMVNGPLPVHYDDDGVDDDDDDDHKQVDLRRVNGVPTCSKRDKVQVNPAVQIYASSQWKKWIKGTPTYTFATATNCGVRRAQWNPFTGRLSIIKMGK</sequence>
<name>A0A3P7PKM3_DIBLA</name>
<dbReference type="EMBL" id="UYRU01107710">
    <property type="protein sequence ID" value="VDN43391.1"/>
    <property type="molecule type" value="Genomic_DNA"/>
</dbReference>
<evidence type="ECO:0000313" key="2">
    <source>
        <dbReference type="Proteomes" id="UP000281553"/>
    </source>
</evidence>
<accession>A0A3P7PKM3</accession>
<protein>
    <submittedName>
        <fullName evidence="1">Uncharacterized protein</fullName>
    </submittedName>
</protein>
<organism evidence="1 2">
    <name type="scientific">Dibothriocephalus latus</name>
    <name type="common">Fish tapeworm</name>
    <name type="synonym">Diphyllobothrium latum</name>
    <dbReference type="NCBI Taxonomy" id="60516"/>
    <lineage>
        <taxon>Eukaryota</taxon>
        <taxon>Metazoa</taxon>
        <taxon>Spiralia</taxon>
        <taxon>Lophotrochozoa</taxon>
        <taxon>Platyhelminthes</taxon>
        <taxon>Cestoda</taxon>
        <taxon>Eucestoda</taxon>
        <taxon>Diphyllobothriidea</taxon>
        <taxon>Diphyllobothriidae</taxon>
        <taxon>Dibothriocephalus</taxon>
    </lineage>
</organism>
<dbReference type="Proteomes" id="UP000281553">
    <property type="component" value="Unassembled WGS sequence"/>
</dbReference>
<keyword evidence="2" id="KW-1185">Reference proteome</keyword>